<reference evidence="1 2" key="1">
    <citation type="submission" date="2022-04" db="EMBL/GenBank/DDBJ databases">
        <title>Positive selection, recombination, and allopatry shape intraspecific diversity of widespread and dominant cyanobacteria.</title>
        <authorList>
            <person name="Wei J."/>
            <person name="Shu W."/>
            <person name="Hu C."/>
        </authorList>
    </citation>
    <scope>NUCLEOTIDE SEQUENCE [LARGE SCALE GENOMIC DNA]</scope>
    <source>
        <strain evidence="1 2">GB2-A4</strain>
    </source>
</reference>
<organism evidence="1 2">
    <name type="scientific">Trichocoleus desertorum GB2-A4</name>
    <dbReference type="NCBI Taxonomy" id="2933944"/>
    <lineage>
        <taxon>Bacteria</taxon>
        <taxon>Bacillati</taxon>
        <taxon>Cyanobacteriota</taxon>
        <taxon>Cyanophyceae</taxon>
        <taxon>Leptolyngbyales</taxon>
        <taxon>Trichocoleusaceae</taxon>
        <taxon>Trichocoleus</taxon>
    </lineage>
</organism>
<name>A0ABV0JCV4_9CYAN</name>
<dbReference type="EMBL" id="JAMPKM010000011">
    <property type="protein sequence ID" value="MEP0818885.1"/>
    <property type="molecule type" value="Genomic_DNA"/>
</dbReference>
<gene>
    <name evidence="1" type="ORF">NC998_17445</name>
</gene>
<evidence type="ECO:0000313" key="1">
    <source>
        <dbReference type="EMBL" id="MEP0818885.1"/>
    </source>
</evidence>
<accession>A0ABV0JCV4</accession>
<comment type="caution">
    <text evidence="1">The sequence shown here is derived from an EMBL/GenBank/DDBJ whole genome shotgun (WGS) entry which is preliminary data.</text>
</comment>
<sequence length="67" mass="7467">MIETGRSKAQLINFLQDELAVSAASMSLALRRCEQESGSLPIILWQYGLISLEQLEQVFDWLASAPV</sequence>
<dbReference type="InterPro" id="IPR021336">
    <property type="entry name" value="DUF2949"/>
</dbReference>
<dbReference type="Proteomes" id="UP001464891">
    <property type="component" value="Unassembled WGS sequence"/>
</dbReference>
<dbReference type="RefSeq" id="WP_190437468.1">
    <property type="nucleotide sequence ID" value="NZ_JAMPKM010000011.1"/>
</dbReference>
<proteinExistence type="predicted"/>
<dbReference type="Pfam" id="PF11165">
    <property type="entry name" value="DUF2949"/>
    <property type="match status" value="1"/>
</dbReference>
<protein>
    <submittedName>
        <fullName evidence="1">DUF2949 domain-containing protein</fullName>
    </submittedName>
</protein>
<evidence type="ECO:0000313" key="2">
    <source>
        <dbReference type="Proteomes" id="UP001464891"/>
    </source>
</evidence>
<keyword evidence="2" id="KW-1185">Reference proteome</keyword>